<dbReference type="EMBL" id="JAPOHD010000005">
    <property type="protein sequence ID" value="MCY1719227.1"/>
    <property type="molecule type" value="Genomic_DNA"/>
</dbReference>
<sequence length="207" mass="23562">MEAIIWSRVSSQSQDNNRQVSNLKQAASEKGWKVKRVFEEKVSGTVKSTERKEFSKILDYTEQYGIRLILISEISRIGRKVVDVLNVVDTFHRKGIAIYVQQFNMVSMENGKENPMVMLLLQMMSIGAEMENNLRKNRQAEGIALAKLQQKYTGRAVGSKANRENQLVKYADVVDLIQKSDLSIRRISSITGRSINTVRKVKQLLVA</sequence>
<dbReference type="InterPro" id="IPR006119">
    <property type="entry name" value="Resolv_N"/>
</dbReference>
<dbReference type="InterPro" id="IPR050639">
    <property type="entry name" value="SSR_resolvase"/>
</dbReference>
<dbReference type="SMART" id="SM00857">
    <property type="entry name" value="Resolvase"/>
    <property type="match status" value="1"/>
</dbReference>
<keyword evidence="5" id="KW-1185">Reference proteome</keyword>
<evidence type="ECO:0000259" key="3">
    <source>
        <dbReference type="PROSITE" id="PS51736"/>
    </source>
</evidence>
<dbReference type="GO" id="GO:0003677">
    <property type="term" value="F:DNA binding"/>
    <property type="evidence" value="ECO:0007669"/>
    <property type="project" value="UniProtKB-KW"/>
</dbReference>
<evidence type="ECO:0000313" key="5">
    <source>
        <dbReference type="Proteomes" id="UP001145087"/>
    </source>
</evidence>
<evidence type="ECO:0000256" key="1">
    <source>
        <dbReference type="ARBA" id="ARBA00023125"/>
    </source>
</evidence>
<dbReference type="Proteomes" id="UP001145087">
    <property type="component" value="Unassembled WGS sequence"/>
</dbReference>
<dbReference type="InterPro" id="IPR036162">
    <property type="entry name" value="Resolvase-like_N_sf"/>
</dbReference>
<gene>
    <name evidence="4" type="ORF">OU798_02685</name>
</gene>
<dbReference type="CDD" id="cd03768">
    <property type="entry name" value="SR_ResInv"/>
    <property type="match status" value="1"/>
</dbReference>
<dbReference type="PANTHER" id="PTHR30461">
    <property type="entry name" value="DNA-INVERTASE FROM LAMBDOID PROPHAGE"/>
    <property type="match status" value="1"/>
</dbReference>
<dbReference type="SUPFAM" id="SSF53041">
    <property type="entry name" value="Resolvase-like"/>
    <property type="match status" value="1"/>
</dbReference>
<keyword evidence="1" id="KW-0238">DNA-binding</keyword>
<dbReference type="RefSeq" id="WP_343331562.1">
    <property type="nucleotide sequence ID" value="NZ_JAPOHD010000005.1"/>
</dbReference>
<name>A0A9X3F3Q3_9BACT</name>
<evidence type="ECO:0000256" key="2">
    <source>
        <dbReference type="ARBA" id="ARBA00023172"/>
    </source>
</evidence>
<dbReference type="GO" id="GO:0000150">
    <property type="term" value="F:DNA strand exchange activity"/>
    <property type="evidence" value="ECO:0007669"/>
    <property type="project" value="InterPro"/>
</dbReference>
<organism evidence="4 5">
    <name type="scientific">Draconibacterium aestuarii</name>
    <dbReference type="NCBI Taxonomy" id="2998507"/>
    <lineage>
        <taxon>Bacteria</taxon>
        <taxon>Pseudomonadati</taxon>
        <taxon>Bacteroidota</taxon>
        <taxon>Bacteroidia</taxon>
        <taxon>Marinilabiliales</taxon>
        <taxon>Prolixibacteraceae</taxon>
        <taxon>Draconibacterium</taxon>
    </lineage>
</organism>
<accession>A0A9X3F3Q3</accession>
<dbReference type="Pfam" id="PF00239">
    <property type="entry name" value="Resolvase"/>
    <property type="match status" value="1"/>
</dbReference>
<protein>
    <submittedName>
        <fullName evidence="4">Recombinase family protein</fullName>
    </submittedName>
</protein>
<proteinExistence type="predicted"/>
<keyword evidence="2" id="KW-0233">DNA recombination</keyword>
<reference evidence="4" key="1">
    <citation type="submission" date="2022-11" db="EMBL/GenBank/DDBJ databases">
        <title>Marilongibacter aestuarii gen. nov., sp. nov., isolated from tidal flat sediment.</title>
        <authorList>
            <person name="Jiayan W."/>
        </authorList>
    </citation>
    <scope>NUCLEOTIDE SEQUENCE</scope>
    <source>
        <strain evidence="4">Z1-6</strain>
    </source>
</reference>
<evidence type="ECO:0000313" key="4">
    <source>
        <dbReference type="EMBL" id="MCY1719227.1"/>
    </source>
</evidence>
<comment type="caution">
    <text evidence="4">The sequence shown here is derived from an EMBL/GenBank/DDBJ whole genome shotgun (WGS) entry which is preliminary data.</text>
</comment>
<dbReference type="AlphaFoldDB" id="A0A9X3F3Q3"/>
<dbReference type="Gene3D" id="3.40.50.1390">
    <property type="entry name" value="Resolvase, N-terminal catalytic domain"/>
    <property type="match status" value="1"/>
</dbReference>
<dbReference type="PROSITE" id="PS51736">
    <property type="entry name" value="RECOMBINASES_3"/>
    <property type="match status" value="1"/>
</dbReference>
<feature type="domain" description="Resolvase/invertase-type recombinase catalytic" evidence="3">
    <location>
        <begin position="2"/>
        <end position="150"/>
    </location>
</feature>
<dbReference type="PANTHER" id="PTHR30461:SF2">
    <property type="entry name" value="SERINE RECOMBINASE PINE-RELATED"/>
    <property type="match status" value="1"/>
</dbReference>